<gene>
    <name evidence="2" type="ORF">KIL84_009969</name>
</gene>
<proteinExistence type="predicted"/>
<evidence type="ECO:0000313" key="3">
    <source>
        <dbReference type="Proteomes" id="UP000827986"/>
    </source>
</evidence>
<evidence type="ECO:0000313" key="2">
    <source>
        <dbReference type="EMBL" id="KAH1182215.1"/>
    </source>
</evidence>
<name>A0A9D3XN92_9SAUR</name>
<feature type="region of interest" description="Disordered" evidence="1">
    <location>
        <begin position="52"/>
        <end position="73"/>
    </location>
</feature>
<protein>
    <submittedName>
        <fullName evidence="2">Uncharacterized protein</fullName>
    </submittedName>
</protein>
<sequence length="132" mass="13782">MVPNSRVAFQLWCLSTEVPKSQRRLGLAQFPLASFDGGCGTQPCLAAVSALPQSGAPSQAGPPPSPLAHALPSPSNKVYWPNASKWNLQNQPLAHPWAVGFRATSRGSLVPLLLAASQAQPALLPSKVPTPG</sequence>
<reference evidence="2" key="1">
    <citation type="submission" date="2021-09" db="EMBL/GenBank/DDBJ databases">
        <title>The genome of Mauremys mutica provides insights into the evolution of semi-aquatic lifestyle.</title>
        <authorList>
            <person name="Gong S."/>
            <person name="Gao Y."/>
        </authorList>
    </citation>
    <scope>NUCLEOTIDE SEQUENCE</scope>
    <source>
        <strain evidence="2">MM-2020</strain>
        <tissue evidence="2">Muscle</tissue>
    </source>
</reference>
<comment type="caution">
    <text evidence="2">The sequence shown here is derived from an EMBL/GenBank/DDBJ whole genome shotgun (WGS) entry which is preliminary data.</text>
</comment>
<keyword evidence="3" id="KW-1185">Reference proteome</keyword>
<evidence type="ECO:0000256" key="1">
    <source>
        <dbReference type="SAM" id="MobiDB-lite"/>
    </source>
</evidence>
<accession>A0A9D3XN92</accession>
<dbReference type="Proteomes" id="UP000827986">
    <property type="component" value="Unassembled WGS sequence"/>
</dbReference>
<dbReference type="EMBL" id="JAHDVG010000467">
    <property type="protein sequence ID" value="KAH1182215.1"/>
    <property type="molecule type" value="Genomic_DNA"/>
</dbReference>
<organism evidence="2 3">
    <name type="scientific">Mauremys mutica</name>
    <name type="common">yellowpond turtle</name>
    <dbReference type="NCBI Taxonomy" id="74926"/>
    <lineage>
        <taxon>Eukaryota</taxon>
        <taxon>Metazoa</taxon>
        <taxon>Chordata</taxon>
        <taxon>Craniata</taxon>
        <taxon>Vertebrata</taxon>
        <taxon>Euteleostomi</taxon>
        <taxon>Archelosauria</taxon>
        <taxon>Testudinata</taxon>
        <taxon>Testudines</taxon>
        <taxon>Cryptodira</taxon>
        <taxon>Durocryptodira</taxon>
        <taxon>Testudinoidea</taxon>
        <taxon>Geoemydidae</taxon>
        <taxon>Geoemydinae</taxon>
        <taxon>Mauremys</taxon>
    </lineage>
</organism>
<dbReference type="AlphaFoldDB" id="A0A9D3XN92"/>